<dbReference type="Pfam" id="PF00013">
    <property type="entry name" value="KH_1"/>
    <property type="match status" value="1"/>
</dbReference>
<dbReference type="InterPro" id="IPR004087">
    <property type="entry name" value="KH_dom"/>
</dbReference>
<dbReference type="InterPro" id="IPR036612">
    <property type="entry name" value="KH_dom_type_1_sf"/>
</dbReference>
<dbReference type="AlphaFoldDB" id="A0A6C0J6R2"/>
<proteinExistence type="predicted"/>
<dbReference type="Gene3D" id="3.30.1370.10">
    <property type="entry name" value="K Homology domain, type 1"/>
    <property type="match status" value="1"/>
</dbReference>
<dbReference type="SMART" id="SM00322">
    <property type="entry name" value="KH"/>
    <property type="match status" value="1"/>
</dbReference>
<evidence type="ECO:0000313" key="2">
    <source>
        <dbReference type="EMBL" id="QHU01349.1"/>
    </source>
</evidence>
<sequence length="213" mass="24431">MATYTHFGYVKFDTREESGFVIGPRGRYIKDIQTKFGVKVCVTKHPYDQFKISAKDAETLSKVVEIIERTITAVKKSKLEDKQKEIDKIAESKHITKLVETEGYCTYHKGYGCKCSRDSDGRVKHGSYPFKKWCKQHDSIRCDCPRLPSGEMVTKSIMYGRYGLDPLKFCARHQCWYCACKRDVDGTVMSSLDGYPIEKYCAVHDSIRCGCIK</sequence>
<dbReference type="PROSITE" id="PS50084">
    <property type="entry name" value="KH_TYPE_1"/>
    <property type="match status" value="1"/>
</dbReference>
<accession>A0A6C0J6R2</accession>
<protein>
    <recommendedName>
        <fullName evidence="1">K Homology domain-containing protein</fullName>
    </recommendedName>
</protein>
<organism evidence="2">
    <name type="scientific">viral metagenome</name>
    <dbReference type="NCBI Taxonomy" id="1070528"/>
    <lineage>
        <taxon>unclassified sequences</taxon>
        <taxon>metagenomes</taxon>
        <taxon>organismal metagenomes</taxon>
    </lineage>
</organism>
<evidence type="ECO:0000259" key="1">
    <source>
        <dbReference type="SMART" id="SM00322"/>
    </source>
</evidence>
<dbReference type="EMBL" id="MN740338">
    <property type="protein sequence ID" value="QHU01349.1"/>
    <property type="molecule type" value="Genomic_DNA"/>
</dbReference>
<dbReference type="GO" id="GO:0003723">
    <property type="term" value="F:RNA binding"/>
    <property type="evidence" value="ECO:0007669"/>
    <property type="project" value="InterPro"/>
</dbReference>
<dbReference type="InterPro" id="IPR004088">
    <property type="entry name" value="KH_dom_type_1"/>
</dbReference>
<name>A0A6C0J6R2_9ZZZZ</name>
<reference evidence="2" key="1">
    <citation type="journal article" date="2020" name="Nature">
        <title>Giant virus diversity and host interactions through global metagenomics.</title>
        <authorList>
            <person name="Schulz F."/>
            <person name="Roux S."/>
            <person name="Paez-Espino D."/>
            <person name="Jungbluth S."/>
            <person name="Walsh D.A."/>
            <person name="Denef V.J."/>
            <person name="McMahon K.D."/>
            <person name="Konstantinidis K.T."/>
            <person name="Eloe-Fadrosh E.A."/>
            <person name="Kyrpides N.C."/>
            <person name="Woyke T."/>
        </authorList>
    </citation>
    <scope>NUCLEOTIDE SEQUENCE</scope>
    <source>
        <strain evidence="2">GVMAG-M-3300025860-25</strain>
    </source>
</reference>
<feature type="domain" description="K Homology" evidence="1">
    <location>
        <begin position="4"/>
        <end position="72"/>
    </location>
</feature>
<dbReference type="SUPFAM" id="SSF54791">
    <property type="entry name" value="Eukaryotic type KH-domain (KH-domain type I)"/>
    <property type="match status" value="1"/>
</dbReference>